<keyword evidence="10" id="KW-1185">Reference proteome</keyword>
<organism evidence="9 10">
    <name type="scientific">Amniculicola lignicola CBS 123094</name>
    <dbReference type="NCBI Taxonomy" id="1392246"/>
    <lineage>
        <taxon>Eukaryota</taxon>
        <taxon>Fungi</taxon>
        <taxon>Dikarya</taxon>
        <taxon>Ascomycota</taxon>
        <taxon>Pezizomycotina</taxon>
        <taxon>Dothideomycetes</taxon>
        <taxon>Pleosporomycetidae</taxon>
        <taxon>Pleosporales</taxon>
        <taxon>Amniculicolaceae</taxon>
        <taxon>Amniculicola</taxon>
    </lineage>
</organism>
<name>A0A6A5W269_9PLEO</name>
<dbReference type="AlphaFoldDB" id="A0A6A5W269"/>
<feature type="non-terminal residue" evidence="9">
    <location>
        <position position="1"/>
    </location>
</feature>
<comment type="similarity">
    <text evidence="4">Belongs to the putative lipase ROG1 family.</text>
</comment>
<dbReference type="GO" id="GO:0005739">
    <property type="term" value="C:mitochondrion"/>
    <property type="evidence" value="ECO:0007669"/>
    <property type="project" value="UniProtKB-SubCell"/>
</dbReference>
<reference evidence="9" key="1">
    <citation type="journal article" date="2020" name="Stud. Mycol.">
        <title>101 Dothideomycetes genomes: a test case for predicting lifestyles and emergence of pathogens.</title>
        <authorList>
            <person name="Haridas S."/>
            <person name="Albert R."/>
            <person name="Binder M."/>
            <person name="Bloem J."/>
            <person name="Labutti K."/>
            <person name="Salamov A."/>
            <person name="Andreopoulos B."/>
            <person name="Baker S."/>
            <person name="Barry K."/>
            <person name="Bills G."/>
            <person name="Bluhm B."/>
            <person name="Cannon C."/>
            <person name="Castanera R."/>
            <person name="Culley D."/>
            <person name="Daum C."/>
            <person name="Ezra D."/>
            <person name="Gonzalez J."/>
            <person name="Henrissat B."/>
            <person name="Kuo A."/>
            <person name="Liang C."/>
            <person name="Lipzen A."/>
            <person name="Lutzoni F."/>
            <person name="Magnuson J."/>
            <person name="Mondo S."/>
            <person name="Nolan M."/>
            <person name="Ohm R."/>
            <person name="Pangilinan J."/>
            <person name="Park H.-J."/>
            <person name="Ramirez L."/>
            <person name="Alfaro M."/>
            <person name="Sun H."/>
            <person name="Tritt A."/>
            <person name="Yoshinaga Y."/>
            <person name="Zwiers L.-H."/>
            <person name="Turgeon B."/>
            <person name="Goodwin S."/>
            <person name="Spatafora J."/>
            <person name="Crous P."/>
            <person name="Grigoriev I."/>
        </authorList>
    </citation>
    <scope>NUCLEOTIDE SEQUENCE</scope>
    <source>
        <strain evidence="9">CBS 123094</strain>
    </source>
</reference>
<evidence type="ECO:0000313" key="10">
    <source>
        <dbReference type="Proteomes" id="UP000799779"/>
    </source>
</evidence>
<dbReference type="Pfam" id="PF05057">
    <property type="entry name" value="DUF676"/>
    <property type="match status" value="1"/>
</dbReference>
<evidence type="ECO:0000256" key="4">
    <source>
        <dbReference type="ARBA" id="ARBA00007920"/>
    </source>
</evidence>
<dbReference type="InterPro" id="IPR007751">
    <property type="entry name" value="DUF676_lipase-like"/>
</dbReference>
<evidence type="ECO:0000256" key="2">
    <source>
        <dbReference type="ARBA" id="ARBA00004240"/>
    </source>
</evidence>
<keyword evidence="5" id="KW-0256">Endoplasmic reticulum</keyword>
<gene>
    <name evidence="9" type="ORF">P154DRAFT_612284</name>
</gene>
<evidence type="ECO:0000313" key="9">
    <source>
        <dbReference type="EMBL" id="KAF1995019.1"/>
    </source>
</evidence>
<dbReference type="PANTHER" id="PTHR48182">
    <property type="entry name" value="PROTEIN SERAC1"/>
    <property type="match status" value="1"/>
</dbReference>
<dbReference type="InterPro" id="IPR052374">
    <property type="entry name" value="SERAC1"/>
</dbReference>
<dbReference type="PANTHER" id="PTHR48182:SF2">
    <property type="entry name" value="PROTEIN SERAC1"/>
    <property type="match status" value="1"/>
</dbReference>
<evidence type="ECO:0000256" key="3">
    <source>
        <dbReference type="ARBA" id="ARBA00004370"/>
    </source>
</evidence>
<dbReference type="Gene3D" id="3.40.50.1820">
    <property type="entry name" value="alpha/beta hydrolase"/>
    <property type="match status" value="1"/>
</dbReference>
<evidence type="ECO:0000256" key="6">
    <source>
        <dbReference type="ARBA" id="ARBA00023128"/>
    </source>
</evidence>
<accession>A0A6A5W269</accession>
<evidence type="ECO:0000256" key="5">
    <source>
        <dbReference type="ARBA" id="ARBA00022824"/>
    </source>
</evidence>
<protein>
    <recommendedName>
        <fullName evidence="8">DUF676 domain-containing protein</fullName>
    </recommendedName>
</protein>
<comment type="subcellular location">
    <subcellularLocation>
        <location evidence="2">Endoplasmic reticulum</location>
    </subcellularLocation>
    <subcellularLocation>
        <location evidence="3">Membrane</location>
    </subcellularLocation>
    <subcellularLocation>
        <location evidence="1">Mitochondrion</location>
    </subcellularLocation>
</comment>
<dbReference type="InterPro" id="IPR029058">
    <property type="entry name" value="AB_hydrolase_fold"/>
</dbReference>
<sequence>LHSIIIVHGLNGGTARSFTHSQTGTIWFQHLLPDDVVDSETRTNARIWVYGYNADTTFENAGNTTAFDQATNLLESVRNVRKTRRKVIWVCHSLGGIIVKTALFQANSKDRYRAILEDTIGTIFIGTPHQGSGYANVAEIAQQIARVVLFKPKAIVTGLKKNCHQLFETANNFADVSGKIKIFCFYETIRPEVGPPIWLIVTKDSASTRIPGEVLLALEDVKHTDLCKFRDHKDPNYRRVRDSIKELMRMTVSISRPAYCTYWVIEWGHADKT</sequence>
<dbReference type="OrthoDB" id="5086500at2759"/>
<feature type="domain" description="DUF676" evidence="8">
    <location>
        <begin position="2"/>
        <end position="169"/>
    </location>
</feature>
<dbReference type="GO" id="GO:0016020">
    <property type="term" value="C:membrane"/>
    <property type="evidence" value="ECO:0007669"/>
    <property type="project" value="UniProtKB-SubCell"/>
</dbReference>
<keyword evidence="6" id="KW-0496">Mitochondrion</keyword>
<dbReference type="Proteomes" id="UP000799779">
    <property type="component" value="Unassembled WGS sequence"/>
</dbReference>
<keyword evidence="7" id="KW-0472">Membrane</keyword>
<proteinExistence type="inferred from homology"/>
<dbReference type="SUPFAM" id="SSF53474">
    <property type="entry name" value="alpha/beta-Hydrolases"/>
    <property type="match status" value="1"/>
</dbReference>
<evidence type="ECO:0000256" key="7">
    <source>
        <dbReference type="ARBA" id="ARBA00023136"/>
    </source>
</evidence>
<evidence type="ECO:0000259" key="8">
    <source>
        <dbReference type="Pfam" id="PF05057"/>
    </source>
</evidence>
<dbReference type="EMBL" id="ML977647">
    <property type="protein sequence ID" value="KAF1995019.1"/>
    <property type="molecule type" value="Genomic_DNA"/>
</dbReference>
<evidence type="ECO:0000256" key="1">
    <source>
        <dbReference type="ARBA" id="ARBA00004173"/>
    </source>
</evidence>
<dbReference type="GO" id="GO:0005783">
    <property type="term" value="C:endoplasmic reticulum"/>
    <property type="evidence" value="ECO:0007669"/>
    <property type="project" value="UniProtKB-SubCell"/>
</dbReference>